<name>A0A0U1M428_TALIS</name>
<dbReference type="Gene3D" id="2.30.30.1060">
    <property type="match status" value="1"/>
</dbReference>
<evidence type="ECO:0000259" key="2">
    <source>
        <dbReference type="Pfam" id="PF11160"/>
    </source>
</evidence>
<proteinExistence type="predicted"/>
<evidence type="ECO:0000313" key="3">
    <source>
        <dbReference type="EMBL" id="CRG89800.1"/>
    </source>
</evidence>
<dbReference type="OrthoDB" id="2138648at2759"/>
<dbReference type="OMA" id="VIFIDQH"/>
<organism evidence="3 4">
    <name type="scientific">Talaromyces islandicus</name>
    <name type="common">Penicillium islandicum</name>
    <dbReference type="NCBI Taxonomy" id="28573"/>
    <lineage>
        <taxon>Eukaryota</taxon>
        <taxon>Fungi</taxon>
        <taxon>Dikarya</taxon>
        <taxon>Ascomycota</taxon>
        <taxon>Pezizomycotina</taxon>
        <taxon>Eurotiomycetes</taxon>
        <taxon>Eurotiomycetidae</taxon>
        <taxon>Eurotiales</taxon>
        <taxon>Trichocomaceae</taxon>
        <taxon>Talaromyces</taxon>
        <taxon>Talaromyces sect. Islandici</taxon>
    </lineage>
</organism>
<feature type="region of interest" description="Disordered" evidence="1">
    <location>
        <begin position="39"/>
        <end position="81"/>
    </location>
</feature>
<dbReference type="STRING" id="28573.A0A0U1M428"/>
<accession>A0A0U1M428</accession>
<evidence type="ECO:0000313" key="4">
    <source>
        <dbReference type="Proteomes" id="UP000054383"/>
    </source>
</evidence>
<dbReference type="AlphaFoldDB" id="A0A0U1M428"/>
<sequence>MSAEHIRDRKDEEIHEGDWVWTRFRGGVREGEVQRIVRDEEEARDEGVANPPKVVFTDQHGDRVAHNPTTLSKTSAENRGH</sequence>
<evidence type="ECO:0000256" key="1">
    <source>
        <dbReference type="SAM" id="MobiDB-lite"/>
    </source>
</evidence>
<dbReference type="Proteomes" id="UP000054383">
    <property type="component" value="Unassembled WGS sequence"/>
</dbReference>
<protein>
    <recommendedName>
        <fullName evidence="2">Hypervirulence associated protein TUDOR domain-containing protein</fullName>
    </recommendedName>
</protein>
<feature type="domain" description="Hypervirulence associated protein TUDOR" evidence="2">
    <location>
        <begin position="17"/>
        <end position="71"/>
    </location>
</feature>
<reference evidence="3 4" key="1">
    <citation type="submission" date="2015-04" db="EMBL/GenBank/DDBJ databases">
        <authorList>
            <person name="Syromyatnikov M.Y."/>
            <person name="Popov V.N."/>
        </authorList>
    </citation>
    <scope>NUCLEOTIDE SEQUENCE [LARGE SCALE GENOMIC DNA]</scope>
    <source>
        <strain evidence="3">WF-38-12</strain>
    </source>
</reference>
<gene>
    <name evidence="3" type="ORF">PISL3812_06839</name>
</gene>
<dbReference type="InterPro" id="IPR021331">
    <property type="entry name" value="Hva1_TUDOR"/>
</dbReference>
<keyword evidence="4" id="KW-1185">Reference proteome</keyword>
<dbReference type="Pfam" id="PF11160">
    <property type="entry name" value="Hva1_TUDOR"/>
    <property type="match status" value="1"/>
</dbReference>
<dbReference type="EMBL" id="CVMT01000006">
    <property type="protein sequence ID" value="CRG89800.1"/>
    <property type="molecule type" value="Genomic_DNA"/>
</dbReference>